<dbReference type="InterPro" id="IPR050904">
    <property type="entry name" value="Adhesion/Biosynth-related"/>
</dbReference>
<dbReference type="EMBL" id="OA882084">
    <property type="protein sequence ID" value="CAD7272611.1"/>
    <property type="molecule type" value="Genomic_DNA"/>
</dbReference>
<protein>
    <recommendedName>
        <fullName evidence="2">FAS1 domain-containing protein</fullName>
    </recommendedName>
</protein>
<dbReference type="PANTHER" id="PTHR10900">
    <property type="entry name" value="PERIOSTIN-RELATED"/>
    <property type="match status" value="1"/>
</dbReference>
<dbReference type="OrthoDB" id="286301at2759"/>
<accession>A0A7R9BDG8</accession>
<feature type="region of interest" description="Disordered" evidence="1">
    <location>
        <begin position="1540"/>
        <end position="1604"/>
    </location>
</feature>
<proteinExistence type="predicted"/>
<dbReference type="EMBL" id="CAJPEX010000047">
    <property type="protein sequence ID" value="CAG0912763.1"/>
    <property type="molecule type" value="Genomic_DNA"/>
</dbReference>
<dbReference type="GO" id="GO:0031012">
    <property type="term" value="C:extracellular matrix"/>
    <property type="evidence" value="ECO:0007669"/>
    <property type="project" value="TreeGrafter"/>
</dbReference>
<evidence type="ECO:0000256" key="1">
    <source>
        <dbReference type="SAM" id="MobiDB-lite"/>
    </source>
</evidence>
<gene>
    <name evidence="3" type="ORF">NMOB1V02_LOCUS536</name>
</gene>
<dbReference type="Gene3D" id="2.30.180.10">
    <property type="entry name" value="FAS1 domain"/>
    <property type="match status" value="4"/>
</dbReference>
<dbReference type="GO" id="GO:0007155">
    <property type="term" value="P:cell adhesion"/>
    <property type="evidence" value="ECO:0007669"/>
    <property type="project" value="TreeGrafter"/>
</dbReference>
<evidence type="ECO:0000313" key="3">
    <source>
        <dbReference type="EMBL" id="CAD7272611.1"/>
    </source>
</evidence>
<evidence type="ECO:0000313" key="4">
    <source>
        <dbReference type="Proteomes" id="UP000678499"/>
    </source>
</evidence>
<feature type="domain" description="FAS1" evidence="2">
    <location>
        <begin position="948"/>
        <end position="1107"/>
    </location>
</feature>
<feature type="domain" description="FAS1" evidence="2">
    <location>
        <begin position="240"/>
        <end position="383"/>
    </location>
</feature>
<feature type="region of interest" description="Disordered" evidence="1">
    <location>
        <begin position="809"/>
        <end position="828"/>
    </location>
</feature>
<evidence type="ECO:0000259" key="2">
    <source>
        <dbReference type="PROSITE" id="PS50213"/>
    </source>
</evidence>
<dbReference type="PROSITE" id="PS50213">
    <property type="entry name" value="FAS1"/>
    <property type="match status" value="4"/>
</dbReference>
<feature type="compositionally biased region" description="Polar residues" evidence="1">
    <location>
        <begin position="1572"/>
        <end position="1586"/>
    </location>
</feature>
<dbReference type="GO" id="GO:0050839">
    <property type="term" value="F:cell adhesion molecule binding"/>
    <property type="evidence" value="ECO:0007669"/>
    <property type="project" value="TreeGrafter"/>
</dbReference>
<keyword evidence="4" id="KW-1185">Reference proteome</keyword>
<organism evidence="3">
    <name type="scientific">Notodromas monacha</name>
    <dbReference type="NCBI Taxonomy" id="399045"/>
    <lineage>
        <taxon>Eukaryota</taxon>
        <taxon>Metazoa</taxon>
        <taxon>Ecdysozoa</taxon>
        <taxon>Arthropoda</taxon>
        <taxon>Crustacea</taxon>
        <taxon>Oligostraca</taxon>
        <taxon>Ostracoda</taxon>
        <taxon>Podocopa</taxon>
        <taxon>Podocopida</taxon>
        <taxon>Cypridocopina</taxon>
        <taxon>Cypridoidea</taxon>
        <taxon>Cyprididae</taxon>
        <taxon>Notodromas</taxon>
    </lineage>
</organism>
<sequence>MEPFSAGTIYLNDIPLLLEETPVSHGTLYFVDNLFFVTSELVRELNEAHRDKETGPLLGSPWPESQFLSHVFMNLEDREDTTLFASYLNYSTVSDLFPTRKDGNHLSYTAFIPRDSAITNLLESARWSEFRDPFEIDADLNRKMMLNHFVPGYKYVEDLSKPEDVVLTTMAGTEVILKSVDGNLTYNGIPVLESNLFVYDLGNMYIIDGVNGINEDDVNASMTRVPLSSDSAAPVHQVIEDVLAALEAKADEFTKLRDYLASTDMSEELDESAVFPGIYTVFAPTDAAFKEIVSDALPDPFADDPVFRKKSLLNFIAPQPVNIFDLEEPEEIRTLGDQSLTVHKHGNVILLTYDQQNTITIDPLKKLVMPEGLGIVYPVDKVPFITATDVNNAIENLAVMESSALKETMADEPERAGKHPFVQGANVALKGQTDLSKMKKYWTTYSASHPLEEGEEYTLIALKDPSFKALEKEGVDPVEVDEFFRDRMFKRLIIKGNLNPEKAENGASFPTLSQGFDVVFKKFEYTWYLTFDLPAMCPSRNSTVEFADGRSTRNATCTRWGNGMGDTGVMEVNGARVDIESSGEFGNGAGRLLVVQDFPFRVSDKEVNSALSRRCSPKNEFSSNFFREVVAALKPLPQFSSVVSYIQCSTIPGDTILIILMKKREVVDSCPHSLVQLLGFTFAAATSSVLVHEGNSRLPLTFFAPSNTAIHFAIPADAIDPFVSNGAFRDVAILKHITEALTFEDLEEPLNVTSLGGHVIKFTRHSPNLLRANNVLVDQDGEIELEFGRIVPVRGLLIPLTDVDDAIGQDSTTNPFSQSQSKVEPSAESLILNDQPVAGSSQEIVQLPSESPEKANEVDLESVTGQTEGNELAHTETTLNPTTIETTVEVRSLAGGETGKTDQPTTAASLVEESREEVTTVTATTTTETRVVEAETHSFEDAKDSSTTESIVEEMAAERSLEDFPVFLNLVLRSLEDSPKNNGPAFTRLVRYMRLTDFSTALPAAQGGPYTFLAPTDSAFRRGLPADAIDVFLVDTEFRKNSLLRMMIPGKIESAGSISALNGDQLSVTESDGTVYRSNIIGVESADVYNFCSFCFHTSFHEHRKSAGKLAVNDVMLETNPIVLPENLGYIYPIGMHLTSHAEVAEAIRKAGPHSPFSHPLMKPVGPPQVSSPVPSKRPVKAEPEVARFDCEDCKNFVEILVSVLENVNISGTTFEEFSKYVLASDLTREFPETDGNGLMQPYTAFVPSDSAVFRSLFQDVANPYVSEGTESFRRKSMLHHFVKGKVEIAFLPPGSVFSSLNGFPINIQKSNDPGVFTVNQFIQADLPAITLPKGAGLIYIVDRILTPSEDMVEALSKLPAVNPFGIPVSEDLKQSVGETNVAAPPAPPSRSEEISFKILSDIQAALRKTGMHKLLIKYLDESMTSLMLEDFTPGVTFIAPVDAAFETLQPGLLDPFITNPGFRVETLRTLFIGPPPVDLRNLKGTSISVLDKSYQVDSSQGNLTLNGIAVMPTPEVLPGDEGFVFFVASVPFITSADTAEALRRPRPPPRTRQQSDALPPGVEAPAPSPQPARSESGARSSNVGSSIREAAAPTSDGNARVINRLSPKKLRRLDTDGLTFRFSDNGRFLDKIQPDAVFLVQVISRGQRIRQQGGAN</sequence>
<feature type="compositionally biased region" description="Low complexity" evidence="1">
    <location>
        <begin position="1168"/>
        <end position="1177"/>
    </location>
</feature>
<feature type="region of interest" description="Disordered" evidence="1">
    <location>
        <begin position="1158"/>
        <end position="1178"/>
    </location>
</feature>
<dbReference type="SUPFAM" id="SSF82153">
    <property type="entry name" value="FAS1 domain"/>
    <property type="match status" value="5"/>
</dbReference>
<dbReference type="SMART" id="SM00554">
    <property type="entry name" value="FAS1"/>
    <property type="match status" value="4"/>
</dbReference>
<dbReference type="InterPro" id="IPR036378">
    <property type="entry name" value="FAS1_dom_sf"/>
</dbReference>
<dbReference type="Pfam" id="PF02469">
    <property type="entry name" value="Fasciclin"/>
    <property type="match status" value="4"/>
</dbReference>
<name>A0A7R9BDG8_9CRUS</name>
<dbReference type="GO" id="GO:0030198">
    <property type="term" value="P:extracellular matrix organization"/>
    <property type="evidence" value="ECO:0007669"/>
    <property type="project" value="TreeGrafter"/>
</dbReference>
<dbReference type="Proteomes" id="UP000678499">
    <property type="component" value="Unassembled WGS sequence"/>
</dbReference>
<dbReference type="InterPro" id="IPR000782">
    <property type="entry name" value="FAS1_domain"/>
</dbReference>
<dbReference type="GO" id="GO:0005615">
    <property type="term" value="C:extracellular space"/>
    <property type="evidence" value="ECO:0007669"/>
    <property type="project" value="TreeGrafter"/>
</dbReference>
<feature type="compositionally biased region" description="Polar residues" evidence="1">
    <location>
        <begin position="809"/>
        <end position="823"/>
    </location>
</feature>
<reference evidence="3" key="1">
    <citation type="submission" date="2020-11" db="EMBL/GenBank/DDBJ databases">
        <authorList>
            <person name="Tran Van P."/>
        </authorList>
    </citation>
    <scope>NUCLEOTIDE SEQUENCE</scope>
</reference>
<feature type="domain" description="FAS1" evidence="2">
    <location>
        <begin position="1202"/>
        <end position="1346"/>
    </location>
</feature>
<feature type="domain" description="FAS1" evidence="2">
    <location>
        <begin position="68"/>
        <end position="211"/>
    </location>
</feature>
<dbReference type="PANTHER" id="PTHR10900:SF124">
    <property type="entry name" value="FI05614P"/>
    <property type="match status" value="1"/>
</dbReference>